<feature type="domain" description="N-acetyltransferase" evidence="1">
    <location>
        <begin position="8"/>
        <end position="205"/>
    </location>
</feature>
<dbReference type="Proteomes" id="UP000326565">
    <property type="component" value="Unassembled WGS sequence"/>
</dbReference>
<dbReference type="PROSITE" id="PS51186">
    <property type="entry name" value="GNAT"/>
    <property type="match status" value="1"/>
</dbReference>
<sequence>MMSTPSTISFLPPSPEDASTLTLIHTEAFPNNTLMTLKFGVPTEENLKGFTSLLSHLIATSKTAKFVKAVDNSTNEIVGWSWWNFYPDLESYLEGAKAYVKDHGSPPGTSISPEAYREYFQAVISRREKWVGERHVGFLQVLVVLPQYQGKGIGTQLVRMGLEDARRQNVPVWLESSLEGYALYKKLGFHDLNDNIVIDLAKYGESGTAHTPCMLFDNVNA</sequence>
<keyword evidence="3" id="KW-1185">Reference proteome</keyword>
<dbReference type="InterPro" id="IPR016181">
    <property type="entry name" value="Acyl_CoA_acyltransferase"/>
</dbReference>
<accession>A0A5N5XF93</accession>
<evidence type="ECO:0000313" key="2">
    <source>
        <dbReference type="EMBL" id="KAB8078845.1"/>
    </source>
</evidence>
<dbReference type="SUPFAM" id="SSF55729">
    <property type="entry name" value="Acyl-CoA N-acyltransferases (Nat)"/>
    <property type="match status" value="1"/>
</dbReference>
<dbReference type="PANTHER" id="PTHR42791:SF2">
    <property type="entry name" value="N-ACETYLTRANSFERASE DOMAIN-CONTAINING PROTEIN"/>
    <property type="match status" value="1"/>
</dbReference>
<dbReference type="Gene3D" id="3.40.630.30">
    <property type="match status" value="1"/>
</dbReference>
<dbReference type="Pfam" id="PF00583">
    <property type="entry name" value="Acetyltransf_1"/>
    <property type="match status" value="1"/>
</dbReference>
<name>A0A5N5XF93_9EURO</name>
<dbReference type="InterPro" id="IPR052523">
    <property type="entry name" value="Trichothecene_AcTrans"/>
</dbReference>
<dbReference type="CDD" id="cd04301">
    <property type="entry name" value="NAT_SF"/>
    <property type="match status" value="1"/>
</dbReference>
<evidence type="ECO:0000259" key="1">
    <source>
        <dbReference type="PROSITE" id="PS51186"/>
    </source>
</evidence>
<evidence type="ECO:0000313" key="3">
    <source>
        <dbReference type="Proteomes" id="UP000326565"/>
    </source>
</evidence>
<gene>
    <name evidence="2" type="ORF">BDV29DRAFT_165877</name>
</gene>
<reference evidence="2 3" key="1">
    <citation type="submission" date="2019-04" db="EMBL/GenBank/DDBJ databases">
        <title>Friends and foes A comparative genomics study of 23 Aspergillus species from section Flavi.</title>
        <authorList>
            <consortium name="DOE Joint Genome Institute"/>
            <person name="Kjaerbolling I."/>
            <person name="Vesth T."/>
            <person name="Frisvad J.C."/>
            <person name="Nybo J.L."/>
            <person name="Theobald S."/>
            <person name="Kildgaard S."/>
            <person name="Isbrandt T."/>
            <person name="Kuo A."/>
            <person name="Sato A."/>
            <person name="Lyhne E.K."/>
            <person name="Kogle M.E."/>
            <person name="Wiebenga A."/>
            <person name="Kun R.S."/>
            <person name="Lubbers R.J."/>
            <person name="Makela M.R."/>
            <person name="Barry K."/>
            <person name="Chovatia M."/>
            <person name="Clum A."/>
            <person name="Daum C."/>
            <person name="Haridas S."/>
            <person name="He G."/>
            <person name="LaButti K."/>
            <person name="Lipzen A."/>
            <person name="Mondo S."/>
            <person name="Riley R."/>
            <person name="Salamov A."/>
            <person name="Simmons B.A."/>
            <person name="Magnuson J.K."/>
            <person name="Henrissat B."/>
            <person name="Mortensen U.H."/>
            <person name="Larsen T.O."/>
            <person name="Devries R.P."/>
            <person name="Grigoriev I.V."/>
            <person name="Machida M."/>
            <person name="Baker S.E."/>
            <person name="Andersen M.R."/>
        </authorList>
    </citation>
    <scope>NUCLEOTIDE SEQUENCE [LARGE SCALE GENOMIC DNA]</scope>
    <source>
        <strain evidence="2 3">CBS 151.66</strain>
    </source>
</reference>
<protein>
    <submittedName>
        <fullName evidence="2">Acyl-CoA N-acyltransferase</fullName>
    </submittedName>
</protein>
<dbReference type="OrthoDB" id="2832510at2759"/>
<proteinExistence type="predicted"/>
<keyword evidence="2" id="KW-0012">Acyltransferase</keyword>
<dbReference type="GO" id="GO:0016747">
    <property type="term" value="F:acyltransferase activity, transferring groups other than amino-acyl groups"/>
    <property type="evidence" value="ECO:0007669"/>
    <property type="project" value="InterPro"/>
</dbReference>
<keyword evidence="2" id="KW-0808">Transferase</keyword>
<organism evidence="2 3">
    <name type="scientific">Aspergillus leporis</name>
    <dbReference type="NCBI Taxonomy" id="41062"/>
    <lineage>
        <taxon>Eukaryota</taxon>
        <taxon>Fungi</taxon>
        <taxon>Dikarya</taxon>
        <taxon>Ascomycota</taxon>
        <taxon>Pezizomycotina</taxon>
        <taxon>Eurotiomycetes</taxon>
        <taxon>Eurotiomycetidae</taxon>
        <taxon>Eurotiales</taxon>
        <taxon>Aspergillaceae</taxon>
        <taxon>Aspergillus</taxon>
        <taxon>Aspergillus subgen. Circumdati</taxon>
    </lineage>
</organism>
<dbReference type="PANTHER" id="PTHR42791">
    <property type="entry name" value="GNAT FAMILY ACETYLTRANSFERASE"/>
    <property type="match status" value="1"/>
</dbReference>
<dbReference type="AlphaFoldDB" id="A0A5N5XF93"/>
<dbReference type="InterPro" id="IPR000182">
    <property type="entry name" value="GNAT_dom"/>
</dbReference>
<dbReference type="EMBL" id="ML732155">
    <property type="protein sequence ID" value="KAB8078845.1"/>
    <property type="molecule type" value="Genomic_DNA"/>
</dbReference>